<dbReference type="NCBIfam" id="TIGR00525">
    <property type="entry name" value="folB"/>
    <property type="match status" value="1"/>
</dbReference>
<dbReference type="EC" id="4.1.2.25" evidence="6"/>
<dbReference type="Gene3D" id="3.30.1130.10">
    <property type="match status" value="1"/>
</dbReference>
<evidence type="ECO:0000256" key="1">
    <source>
        <dbReference type="ARBA" id="ARBA00001353"/>
    </source>
</evidence>
<reference evidence="8" key="1">
    <citation type="submission" date="2015-08" db="EMBL/GenBank/DDBJ databases">
        <title>Candidatus Bacteriodes Periocalifornicus.</title>
        <authorList>
            <person name="McLean J.S."/>
            <person name="Kelley S."/>
        </authorList>
    </citation>
    <scope>NUCLEOTIDE SEQUENCE [LARGE SCALE GENOMIC DNA]</scope>
    <source>
        <strain evidence="8">12B</strain>
    </source>
</reference>
<dbReference type="CDD" id="cd00534">
    <property type="entry name" value="DHNA_DHNTPE"/>
    <property type="match status" value="1"/>
</dbReference>
<evidence type="ECO:0000313" key="9">
    <source>
        <dbReference type="Proteomes" id="UP000054172"/>
    </source>
</evidence>
<evidence type="ECO:0000313" key="8">
    <source>
        <dbReference type="EMBL" id="KQM09448.1"/>
    </source>
</evidence>
<comment type="catalytic activity">
    <reaction evidence="1 6">
        <text>7,8-dihydroneopterin = 6-hydroxymethyl-7,8-dihydropterin + glycolaldehyde</text>
        <dbReference type="Rhea" id="RHEA:10540"/>
        <dbReference type="ChEBI" id="CHEBI:17001"/>
        <dbReference type="ChEBI" id="CHEBI:17071"/>
        <dbReference type="ChEBI" id="CHEBI:44841"/>
        <dbReference type="EC" id="4.1.2.25"/>
    </reaction>
</comment>
<evidence type="ECO:0000256" key="3">
    <source>
        <dbReference type="ARBA" id="ARBA00005708"/>
    </source>
</evidence>
<evidence type="ECO:0000259" key="7">
    <source>
        <dbReference type="SMART" id="SM00905"/>
    </source>
</evidence>
<dbReference type="SUPFAM" id="SSF55620">
    <property type="entry name" value="Tetrahydrobiopterin biosynthesis enzymes-like"/>
    <property type="match status" value="1"/>
</dbReference>
<comment type="pathway">
    <text evidence="2 6">Cofactor biosynthesis; tetrahydrofolate biosynthesis; 2-amino-4-hydroxy-6-hydroxymethyl-7,8-dihydropteridine diphosphate from 7,8-dihydroneopterin triphosphate: step 3/4.</text>
</comment>
<dbReference type="InterPro" id="IPR043133">
    <property type="entry name" value="GTP-CH-I_C/QueF"/>
</dbReference>
<evidence type="ECO:0000256" key="5">
    <source>
        <dbReference type="ARBA" id="ARBA00023239"/>
    </source>
</evidence>
<proteinExistence type="inferred from homology"/>
<evidence type="ECO:0000256" key="2">
    <source>
        <dbReference type="ARBA" id="ARBA00005013"/>
    </source>
</evidence>
<dbReference type="NCBIfam" id="TIGR00526">
    <property type="entry name" value="folB_dom"/>
    <property type="match status" value="1"/>
</dbReference>
<dbReference type="PANTHER" id="PTHR42844">
    <property type="entry name" value="DIHYDRONEOPTERIN ALDOLASE 1-RELATED"/>
    <property type="match status" value="1"/>
</dbReference>
<comment type="similarity">
    <text evidence="3 6">Belongs to the DHNA family.</text>
</comment>
<feature type="domain" description="Dihydroneopterin aldolase/epimerase" evidence="7">
    <location>
        <begin position="11"/>
        <end position="123"/>
    </location>
</feature>
<accession>A0A0Q4B894</accession>
<dbReference type="AlphaFoldDB" id="A0A0Q4B894"/>
<dbReference type="GO" id="GO:0046656">
    <property type="term" value="P:folic acid biosynthetic process"/>
    <property type="evidence" value="ECO:0007669"/>
    <property type="project" value="UniProtKB-UniRule"/>
</dbReference>
<organism evidence="8 9">
    <name type="scientific">Candidatus [Bacteroides] periocalifornicus</name>
    <dbReference type="NCBI Taxonomy" id="1702214"/>
    <lineage>
        <taxon>Bacteria</taxon>
        <taxon>Pseudomonadati</taxon>
        <taxon>Bacteroidota</taxon>
    </lineage>
</organism>
<keyword evidence="9" id="KW-1185">Reference proteome</keyword>
<sequence>MPRNPEHYPLVELRGMQFFAYHGCYAQERKVGNRFVVELKMRAEESQALASDDISDALNYAQAYQVVAREMSVPSHLLEHVAGRILTALFAEFPQLRWASVTIEKLNPPLGGNVYSSAVTLERERSGGAE</sequence>
<keyword evidence="4 6" id="KW-0289">Folate biosynthesis</keyword>
<dbReference type="InterPro" id="IPR006157">
    <property type="entry name" value="FolB_dom"/>
</dbReference>
<dbReference type="Proteomes" id="UP000054172">
    <property type="component" value="Unassembled WGS sequence"/>
</dbReference>
<protein>
    <recommendedName>
        <fullName evidence="6">7,8-dihydroneopterin aldolase</fullName>
        <ecNumber evidence="6">4.1.2.25</ecNumber>
    </recommendedName>
</protein>
<dbReference type="UniPathway" id="UPA00077">
    <property type="reaction ID" value="UER00154"/>
</dbReference>
<dbReference type="STRING" id="1702214.AL399_01365"/>
<dbReference type="GO" id="GO:0004150">
    <property type="term" value="F:dihydroneopterin aldolase activity"/>
    <property type="evidence" value="ECO:0007669"/>
    <property type="project" value="UniProtKB-UniRule"/>
</dbReference>
<keyword evidence="5 6" id="KW-0456">Lyase</keyword>
<name>A0A0Q4B894_9BACT</name>
<dbReference type="SMART" id="SM00905">
    <property type="entry name" value="FolB"/>
    <property type="match status" value="1"/>
</dbReference>
<evidence type="ECO:0000256" key="4">
    <source>
        <dbReference type="ARBA" id="ARBA00022909"/>
    </source>
</evidence>
<evidence type="ECO:0000256" key="6">
    <source>
        <dbReference type="RuleBase" id="RU362079"/>
    </source>
</evidence>
<dbReference type="PATRIC" id="fig|1702214.3.peg.1866"/>
<dbReference type="Pfam" id="PF02152">
    <property type="entry name" value="FolB"/>
    <property type="match status" value="1"/>
</dbReference>
<comment type="function">
    <text evidence="6">Catalyzes the conversion of 7,8-dihydroneopterin to 6-hydroxymethyl-7,8-dihydropterin.</text>
</comment>
<dbReference type="EMBL" id="LIIK01000004">
    <property type="protein sequence ID" value="KQM09448.1"/>
    <property type="molecule type" value="Genomic_DNA"/>
</dbReference>
<comment type="caution">
    <text evidence="8">The sequence shown here is derived from an EMBL/GenBank/DDBJ whole genome shotgun (WGS) entry which is preliminary data.</text>
</comment>
<dbReference type="GO" id="GO:0046654">
    <property type="term" value="P:tetrahydrofolate biosynthetic process"/>
    <property type="evidence" value="ECO:0007669"/>
    <property type="project" value="UniProtKB-UniRule"/>
</dbReference>
<dbReference type="GO" id="GO:0005737">
    <property type="term" value="C:cytoplasm"/>
    <property type="evidence" value="ECO:0007669"/>
    <property type="project" value="TreeGrafter"/>
</dbReference>
<dbReference type="PANTHER" id="PTHR42844:SF1">
    <property type="entry name" value="DIHYDRONEOPTERIN ALDOLASE 1-RELATED"/>
    <property type="match status" value="1"/>
</dbReference>
<gene>
    <name evidence="8" type="ORF">AL399_01365</name>
</gene>
<dbReference type="InterPro" id="IPR006156">
    <property type="entry name" value="Dihydroneopterin_aldolase"/>
</dbReference>